<dbReference type="Proteomes" id="UP001164929">
    <property type="component" value="Chromosome 5"/>
</dbReference>
<name>A0AAD6QTY9_9ROSI</name>
<evidence type="ECO:0000313" key="2">
    <source>
        <dbReference type="Proteomes" id="UP001164929"/>
    </source>
</evidence>
<comment type="caution">
    <text evidence="1">The sequence shown here is derived from an EMBL/GenBank/DDBJ whole genome shotgun (WGS) entry which is preliminary data.</text>
</comment>
<sequence length="68" mass="7668">MEKLTVAPTLGSSELEVEVAKKGSGNEKMIPPVRGQIKRRIFACSMKKMKHWTQNSLKFLFCNSKDPS</sequence>
<reference evidence="1" key="1">
    <citation type="journal article" date="2023" name="Mol. Ecol. Resour.">
        <title>Chromosome-level genome assembly of a triploid poplar Populus alba 'Berolinensis'.</title>
        <authorList>
            <person name="Chen S."/>
            <person name="Yu Y."/>
            <person name="Wang X."/>
            <person name="Wang S."/>
            <person name="Zhang T."/>
            <person name="Zhou Y."/>
            <person name="He R."/>
            <person name="Meng N."/>
            <person name="Wang Y."/>
            <person name="Liu W."/>
            <person name="Liu Z."/>
            <person name="Liu J."/>
            <person name="Guo Q."/>
            <person name="Huang H."/>
            <person name="Sederoff R.R."/>
            <person name="Wang G."/>
            <person name="Qu G."/>
            <person name="Chen S."/>
        </authorList>
    </citation>
    <scope>NUCLEOTIDE SEQUENCE</scope>
    <source>
        <strain evidence="1">SC-2020</strain>
    </source>
</reference>
<keyword evidence="2" id="KW-1185">Reference proteome</keyword>
<protein>
    <submittedName>
        <fullName evidence="1">Uncharacterized protein</fullName>
    </submittedName>
</protein>
<dbReference type="AlphaFoldDB" id="A0AAD6QTY9"/>
<evidence type="ECO:0000313" key="1">
    <source>
        <dbReference type="EMBL" id="KAJ6996397.1"/>
    </source>
</evidence>
<gene>
    <name evidence="1" type="ORF">NC653_013108</name>
</gene>
<accession>A0AAD6QTY9</accession>
<organism evidence="1 2">
    <name type="scientific">Populus alba x Populus x berolinensis</name>
    <dbReference type="NCBI Taxonomy" id="444605"/>
    <lineage>
        <taxon>Eukaryota</taxon>
        <taxon>Viridiplantae</taxon>
        <taxon>Streptophyta</taxon>
        <taxon>Embryophyta</taxon>
        <taxon>Tracheophyta</taxon>
        <taxon>Spermatophyta</taxon>
        <taxon>Magnoliopsida</taxon>
        <taxon>eudicotyledons</taxon>
        <taxon>Gunneridae</taxon>
        <taxon>Pentapetalae</taxon>
        <taxon>rosids</taxon>
        <taxon>fabids</taxon>
        <taxon>Malpighiales</taxon>
        <taxon>Salicaceae</taxon>
        <taxon>Saliceae</taxon>
        <taxon>Populus</taxon>
    </lineage>
</organism>
<proteinExistence type="predicted"/>
<dbReference type="EMBL" id="JAQIZT010000005">
    <property type="protein sequence ID" value="KAJ6996397.1"/>
    <property type="molecule type" value="Genomic_DNA"/>
</dbReference>